<feature type="region of interest" description="Disordered" evidence="1">
    <location>
        <begin position="21"/>
        <end position="41"/>
    </location>
</feature>
<organism evidence="2">
    <name type="scientific">Graphocephala atropunctata</name>
    <dbReference type="NCBI Taxonomy" id="36148"/>
    <lineage>
        <taxon>Eukaryota</taxon>
        <taxon>Metazoa</taxon>
        <taxon>Ecdysozoa</taxon>
        <taxon>Arthropoda</taxon>
        <taxon>Hexapoda</taxon>
        <taxon>Insecta</taxon>
        <taxon>Pterygota</taxon>
        <taxon>Neoptera</taxon>
        <taxon>Paraneoptera</taxon>
        <taxon>Hemiptera</taxon>
        <taxon>Auchenorrhyncha</taxon>
        <taxon>Membracoidea</taxon>
        <taxon>Cicadellidae</taxon>
        <taxon>Cicadellinae</taxon>
        <taxon>Cicadellini</taxon>
        <taxon>Graphocephala</taxon>
    </lineage>
</organism>
<sequence length="103" mass="11076">QGCSFVAKLRARPQHQPVCRAHYSPQSGSVTDTLAPDSPQNKSEQYYLGTCKHHLAQCKDAGLLRVLSRATRAEASEPPVLGSPTAQDAPPTRGYVAAFADRS</sequence>
<reference evidence="2" key="1">
    <citation type="submission" date="2015-11" db="EMBL/GenBank/DDBJ databases">
        <title>De novo transcriptome assembly of four potential Pierce s Disease insect vectors from Arizona vineyards.</title>
        <authorList>
            <person name="Tassone E.E."/>
        </authorList>
    </citation>
    <scope>NUCLEOTIDE SEQUENCE</scope>
</reference>
<name>A0A1B6KKJ3_9HEMI</name>
<evidence type="ECO:0000256" key="1">
    <source>
        <dbReference type="SAM" id="MobiDB-lite"/>
    </source>
</evidence>
<feature type="non-terminal residue" evidence="2">
    <location>
        <position position="1"/>
    </location>
</feature>
<dbReference type="AlphaFoldDB" id="A0A1B6KKJ3"/>
<evidence type="ECO:0000313" key="2">
    <source>
        <dbReference type="EMBL" id="JAT11684.1"/>
    </source>
</evidence>
<protein>
    <submittedName>
        <fullName evidence="2">Uncharacterized protein</fullName>
    </submittedName>
</protein>
<gene>
    <name evidence="2" type="ORF">g.54952</name>
</gene>
<accession>A0A1B6KKJ3</accession>
<feature type="region of interest" description="Disordered" evidence="1">
    <location>
        <begin position="73"/>
        <end position="92"/>
    </location>
</feature>
<feature type="compositionally biased region" description="Polar residues" evidence="1">
    <location>
        <begin position="24"/>
        <end position="41"/>
    </location>
</feature>
<proteinExistence type="predicted"/>
<dbReference type="EMBL" id="GEBQ01028293">
    <property type="protein sequence ID" value="JAT11684.1"/>
    <property type="molecule type" value="Transcribed_RNA"/>
</dbReference>